<dbReference type="AlphaFoldDB" id="L8G7U0"/>
<evidence type="ECO:0000313" key="3">
    <source>
        <dbReference type="Proteomes" id="UP000011064"/>
    </source>
</evidence>
<dbReference type="Proteomes" id="UP000011064">
    <property type="component" value="Unassembled WGS sequence"/>
</dbReference>
<dbReference type="HOGENOM" id="CLU_2085810_0_0_1"/>
<dbReference type="VEuPathDB" id="FungiDB:GMDG_03611"/>
<feature type="region of interest" description="Disordered" evidence="1">
    <location>
        <begin position="57"/>
        <end position="79"/>
    </location>
</feature>
<evidence type="ECO:0000313" key="2">
    <source>
        <dbReference type="EMBL" id="ELR08944.1"/>
    </source>
</evidence>
<evidence type="ECO:0000256" key="1">
    <source>
        <dbReference type="SAM" id="MobiDB-lite"/>
    </source>
</evidence>
<protein>
    <submittedName>
        <fullName evidence="2">Uncharacterized protein</fullName>
    </submittedName>
</protein>
<keyword evidence="3" id="KW-1185">Reference proteome</keyword>
<accession>L8G7U0</accession>
<gene>
    <name evidence="2" type="ORF">GMDG_03611</name>
</gene>
<reference evidence="3" key="1">
    <citation type="submission" date="2010-09" db="EMBL/GenBank/DDBJ databases">
        <title>The genome sequence of Geomyces destructans 20631-21.</title>
        <authorList>
            <consortium name="The Broad Institute Genome Sequencing Platform"/>
            <person name="Cuomo C.A."/>
            <person name="Blehert D.S."/>
            <person name="Lorch J.M."/>
            <person name="Young S.K."/>
            <person name="Zeng Q."/>
            <person name="Gargeya S."/>
            <person name="Fitzgerald M."/>
            <person name="Haas B."/>
            <person name="Abouelleil A."/>
            <person name="Alvarado L."/>
            <person name="Arachchi H.M."/>
            <person name="Berlin A."/>
            <person name="Brown A."/>
            <person name="Chapman S.B."/>
            <person name="Chen Z."/>
            <person name="Dunbar C."/>
            <person name="Freedman E."/>
            <person name="Gearin G."/>
            <person name="Gellesch M."/>
            <person name="Goldberg J."/>
            <person name="Griggs A."/>
            <person name="Gujja S."/>
            <person name="Heiman D."/>
            <person name="Howarth C."/>
            <person name="Larson L."/>
            <person name="Lui A."/>
            <person name="MacDonald P.J.P."/>
            <person name="Montmayeur A."/>
            <person name="Murphy C."/>
            <person name="Neiman D."/>
            <person name="Pearson M."/>
            <person name="Priest M."/>
            <person name="Roberts A."/>
            <person name="Saif S."/>
            <person name="Shea T."/>
            <person name="Shenoy N."/>
            <person name="Sisk P."/>
            <person name="Stolte C."/>
            <person name="Sykes S."/>
            <person name="Wortman J."/>
            <person name="Nusbaum C."/>
            <person name="Birren B."/>
        </authorList>
    </citation>
    <scope>NUCLEOTIDE SEQUENCE [LARGE SCALE GENOMIC DNA]</scope>
    <source>
        <strain evidence="3">ATCC MYA-4855 / 20631-21</strain>
    </source>
</reference>
<name>L8G7U0_PSED2</name>
<organism evidence="2 3">
    <name type="scientific">Pseudogymnoascus destructans (strain ATCC MYA-4855 / 20631-21)</name>
    <name type="common">Bat white-nose syndrome fungus</name>
    <name type="synonym">Geomyces destructans</name>
    <dbReference type="NCBI Taxonomy" id="658429"/>
    <lineage>
        <taxon>Eukaryota</taxon>
        <taxon>Fungi</taxon>
        <taxon>Dikarya</taxon>
        <taxon>Ascomycota</taxon>
        <taxon>Pezizomycotina</taxon>
        <taxon>Leotiomycetes</taxon>
        <taxon>Thelebolales</taxon>
        <taxon>Thelebolaceae</taxon>
        <taxon>Pseudogymnoascus</taxon>
    </lineage>
</organism>
<dbReference type="InParanoid" id="L8G7U0"/>
<dbReference type="EMBL" id="GL573227">
    <property type="protein sequence ID" value="ELR08944.1"/>
    <property type="molecule type" value="Genomic_DNA"/>
</dbReference>
<sequence>MRETSSTAVYPTCLSDLSLSWQHTPPAEIWIFVLGEGSGSDSFSVCPLARRREWRAHRRAEGKTGNGWGRKKERQGRRRENKISVTLAVGRALLTQWGLGHGRVICRVCQIQNVCCL</sequence>
<proteinExistence type="predicted"/>
<feature type="compositionally biased region" description="Basic residues" evidence="1">
    <location>
        <begin position="69"/>
        <end position="79"/>
    </location>
</feature>